<organism evidence="1 2">
    <name type="scientific">Nephila pilipes</name>
    <name type="common">Giant wood spider</name>
    <name type="synonym">Nephila maculata</name>
    <dbReference type="NCBI Taxonomy" id="299642"/>
    <lineage>
        <taxon>Eukaryota</taxon>
        <taxon>Metazoa</taxon>
        <taxon>Ecdysozoa</taxon>
        <taxon>Arthropoda</taxon>
        <taxon>Chelicerata</taxon>
        <taxon>Arachnida</taxon>
        <taxon>Araneae</taxon>
        <taxon>Araneomorphae</taxon>
        <taxon>Entelegynae</taxon>
        <taxon>Araneoidea</taxon>
        <taxon>Nephilidae</taxon>
        <taxon>Nephila</taxon>
    </lineage>
</organism>
<keyword evidence="2" id="KW-1185">Reference proteome</keyword>
<reference evidence="1" key="1">
    <citation type="submission" date="2020-08" db="EMBL/GenBank/DDBJ databases">
        <title>Multicomponent nature underlies the extraordinary mechanical properties of spider dragline silk.</title>
        <authorList>
            <person name="Kono N."/>
            <person name="Nakamura H."/>
            <person name="Mori M."/>
            <person name="Yoshida Y."/>
            <person name="Ohtoshi R."/>
            <person name="Malay A.D."/>
            <person name="Moran D.A.P."/>
            <person name="Tomita M."/>
            <person name="Numata K."/>
            <person name="Arakawa K."/>
        </authorList>
    </citation>
    <scope>NUCLEOTIDE SEQUENCE</scope>
</reference>
<evidence type="ECO:0000313" key="1">
    <source>
        <dbReference type="EMBL" id="GFU03113.1"/>
    </source>
</evidence>
<proteinExistence type="predicted"/>
<comment type="caution">
    <text evidence="1">The sequence shown here is derived from an EMBL/GenBank/DDBJ whole genome shotgun (WGS) entry which is preliminary data.</text>
</comment>
<gene>
    <name evidence="1" type="ORF">NPIL_599401</name>
</gene>
<protein>
    <submittedName>
        <fullName evidence="1">Uncharacterized protein</fullName>
    </submittedName>
</protein>
<dbReference type="Proteomes" id="UP000887013">
    <property type="component" value="Unassembled WGS sequence"/>
</dbReference>
<sequence>MEGETRPAPELLLAQL</sequence>
<name>A0A8X6UET5_NEPPI</name>
<accession>A0A8X6UET5</accession>
<dbReference type="AlphaFoldDB" id="A0A8X6UET5"/>
<dbReference type="EMBL" id="BMAW01123404">
    <property type="protein sequence ID" value="GFU03113.1"/>
    <property type="molecule type" value="Genomic_DNA"/>
</dbReference>
<feature type="non-terminal residue" evidence="1">
    <location>
        <position position="16"/>
    </location>
</feature>
<evidence type="ECO:0000313" key="2">
    <source>
        <dbReference type="Proteomes" id="UP000887013"/>
    </source>
</evidence>